<organism evidence="1 2">
    <name type="scientific">Pseudonocardia xishanensis</name>
    <dbReference type="NCBI Taxonomy" id="630995"/>
    <lineage>
        <taxon>Bacteria</taxon>
        <taxon>Bacillati</taxon>
        <taxon>Actinomycetota</taxon>
        <taxon>Actinomycetes</taxon>
        <taxon>Pseudonocardiales</taxon>
        <taxon>Pseudonocardiaceae</taxon>
        <taxon>Pseudonocardia</taxon>
    </lineage>
</organism>
<dbReference type="EMBL" id="BAABGT010000036">
    <property type="protein sequence ID" value="GAA4547409.1"/>
    <property type="molecule type" value="Genomic_DNA"/>
</dbReference>
<proteinExistence type="predicted"/>
<evidence type="ECO:0000313" key="1">
    <source>
        <dbReference type="EMBL" id="GAA4547409.1"/>
    </source>
</evidence>
<dbReference type="InterPro" id="IPR000415">
    <property type="entry name" value="Nitroreductase-like"/>
</dbReference>
<sequence>MSTAGLDDPVDHGDVHAALDLARLAPSVHNSQPWWWRTGDGVVHLCADLTRWLPGTDPDGRDLLLACGAALHHLRIALAARGHGAVVHRLPEPDEPDLLAVLGIRPGPRPEPAVDPTLVDAIPRRHTDRRPYRDLPLAGGTVGRLTRVAMEQGAQLRVVDDPRTHDVVASALRASAIEHAASEGYRSELAGWTGRPSGLDGVAGHRRTGVGEEPDGATLLLLATSSDDRLSRLRAGEAMSAVLLEATRSGLATCPLSEPMEVDGTRALLEDEVLRGSACPQLLLRVGEAPLTGAAPEASPRRPLALQVEPLGG</sequence>
<dbReference type="RefSeq" id="WP_345418245.1">
    <property type="nucleotide sequence ID" value="NZ_BAABGT010000036.1"/>
</dbReference>
<dbReference type="PANTHER" id="PTHR23026:SF123">
    <property type="entry name" value="NAD(P)H NITROREDUCTASE RV3131-RELATED"/>
    <property type="match status" value="1"/>
</dbReference>
<keyword evidence="2" id="KW-1185">Reference proteome</keyword>
<protein>
    <submittedName>
        <fullName evidence="1">Nitroreductase family protein</fullName>
    </submittedName>
</protein>
<name>A0ABP8RTW2_9PSEU</name>
<dbReference type="Proteomes" id="UP001501598">
    <property type="component" value="Unassembled WGS sequence"/>
</dbReference>
<dbReference type="PANTHER" id="PTHR23026">
    <property type="entry name" value="NADPH NITROREDUCTASE"/>
    <property type="match status" value="1"/>
</dbReference>
<gene>
    <name evidence="1" type="ORF">GCM10023175_31650</name>
</gene>
<dbReference type="SUPFAM" id="SSF55469">
    <property type="entry name" value="FMN-dependent nitroreductase-like"/>
    <property type="match status" value="2"/>
</dbReference>
<dbReference type="Gene3D" id="3.40.109.10">
    <property type="entry name" value="NADH Oxidase"/>
    <property type="match status" value="2"/>
</dbReference>
<reference evidence="2" key="1">
    <citation type="journal article" date="2019" name="Int. J. Syst. Evol. Microbiol.">
        <title>The Global Catalogue of Microorganisms (GCM) 10K type strain sequencing project: providing services to taxonomists for standard genome sequencing and annotation.</title>
        <authorList>
            <consortium name="The Broad Institute Genomics Platform"/>
            <consortium name="The Broad Institute Genome Sequencing Center for Infectious Disease"/>
            <person name="Wu L."/>
            <person name="Ma J."/>
        </authorList>
    </citation>
    <scope>NUCLEOTIDE SEQUENCE [LARGE SCALE GENOMIC DNA]</scope>
    <source>
        <strain evidence="2">JCM 17906</strain>
    </source>
</reference>
<accession>A0ABP8RTW2</accession>
<evidence type="ECO:0000313" key="2">
    <source>
        <dbReference type="Proteomes" id="UP001501598"/>
    </source>
</evidence>
<dbReference type="CDD" id="cd02062">
    <property type="entry name" value="Nitro_FMN_reductase"/>
    <property type="match status" value="1"/>
</dbReference>
<comment type="caution">
    <text evidence="1">The sequence shown here is derived from an EMBL/GenBank/DDBJ whole genome shotgun (WGS) entry which is preliminary data.</text>
</comment>
<dbReference type="InterPro" id="IPR050627">
    <property type="entry name" value="Nitroreductase/BluB"/>
</dbReference>